<protein>
    <submittedName>
        <fullName evidence="2">Uncharacterized protein</fullName>
    </submittedName>
</protein>
<dbReference type="EMBL" id="CP099422">
    <property type="protein sequence ID" value="USW53712.1"/>
    <property type="molecule type" value="Genomic_DNA"/>
</dbReference>
<dbReference type="AlphaFoldDB" id="A0A9Q9AXF9"/>
<proteinExistence type="predicted"/>
<evidence type="ECO:0000313" key="2">
    <source>
        <dbReference type="EMBL" id="USW53712.1"/>
    </source>
</evidence>
<name>A0A9Q9AXF9_9PEZI</name>
<feature type="compositionally biased region" description="Polar residues" evidence="1">
    <location>
        <begin position="25"/>
        <end position="42"/>
    </location>
</feature>
<gene>
    <name evidence="2" type="ORF">Slin15195_G070310</name>
</gene>
<organism evidence="2 3">
    <name type="scientific">Septoria linicola</name>
    <dbReference type="NCBI Taxonomy" id="215465"/>
    <lineage>
        <taxon>Eukaryota</taxon>
        <taxon>Fungi</taxon>
        <taxon>Dikarya</taxon>
        <taxon>Ascomycota</taxon>
        <taxon>Pezizomycotina</taxon>
        <taxon>Dothideomycetes</taxon>
        <taxon>Dothideomycetidae</taxon>
        <taxon>Mycosphaerellales</taxon>
        <taxon>Mycosphaerellaceae</taxon>
        <taxon>Septoria</taxon>
    </lineage>
</organism>
<feature type="region of interest" description="Disordered" evidence="1">
    <location>
        <begin position="1"/>
        <end position="42"/>
    </location>
</feature>
<evidence type="ECO:0000313" key="3">
    <source>
        <dbReference type="Proteomes" id="UP001056384"/>
    </source>
</evidence>
<keyword evidence="3" id="KW-1185">Reference proteome</keyword>
<dbReference type="Proteomes" id="UP001056384">
    <property type="component" value="Chromosome 5"/>
</dbReference>
<reference evidence="2" key="1">
    <citation type="submission" date="2022-06" db="EMBL/GenBank/DDBJ databases">
        <title>Complete genome sequences of two strains of the flax pathogen Septoria linicola.</title>
        <authorList>
            <person name="Lapalu N."/>
            <person name="Simon A."/>
            <person name="Demenou B."/>
            <person name="Paumier D."/>
            <person name="Guillot M.-P."/>
            <person name="Gout L."/>
            <person name="Valade R."/>
        </authorList>
    </citation>
    <scope>NUCLEOTIDE SEQUENCE</scope>
    <source>
        <strain evidence="2">SE15195</strain>
    </source>
</reference>
<sequence>MSQELSRKRKAECEPCSPRPAKIIKQNQPLPSKATSPEQKLSSKANAATLPYEILSNIFSYLIPECEIPHLGGYANVQPDAHSLPSGSILRVNKLWMEYGKAYFTEIRQDILSAFYCRSGIRKNKLLDARKSCHTFDLRPATSDHVFSNQHQTIRFEAVFTKHDREKSSLRVRVIGIALPDMASRMPKNKDSILLVEAENMDDPANDDCYTHIKYCELYTPQQIWDMVTAIKKAYFDTPTDAPWLSAEARQGLQRKITVLNNIGGMIAEGLADQAELGDEAVGMDAMDAQDCYMLMFRSCP</sequence>
<accession>A0A9Q9AXF9</accession>
<evidence type="ECO:0000256" key="1">
    <source>
        <dbReference type="SAM" id="MobiDB-lite"/>
    </source>
</evidence>